<dbReference type="SUPFAM" id="SSF55811">
    <property type="entry name" value="Nudix"/>
    <property type="match status" value="1"/>
</dbReference>
<dbReference type="GO" id="GO:0016740">
    <property type="term" value="F:transferase activity"/>
    <property type="evidence" value="ECO:0007669"/>
    <property type="project" value="UniProtKB-KW"/>
</dbReference>
<name>A0A370U0W5_9HELO</name>
<evidence type="ECO:0000313" key="5">
    <source>
        <dbReference type="Proteomes" id="UP000254866"/>
    </source>
</evidence>
<keyword evidence="4" id="KW-0808">Transferase</keyword>
<proteinExistence type="inferred from homology"/>
<dbReference type="EMBL" id="NPIC01000001">
    <property type="protein sequence ID" value="RDL41429.1"/>
    <property type="molecule type" value="Genomic_DNA"/>
</dbReference>
<dbReference type="PANTHER" id="PTHR43475:SF3">
    <property type="entry name" value="TRANSLATION INITIATION FACTOR EIF-2B SUBUNIT FAMILY PROTEIN (AFU_ORTHOLOGUE AFUA_2G14290)"/>
    <property type="match status" value="1"/>
</dbReference>
<gene>
    <name evidence="4" type="ORF">BP5553_01408</name>
</gene>
<comment type="similarity">
    <text evidence="1 2">Belongs to the eIF-2B alpha/beta/delta subunits family.</text>
</comment>
<dbReference type="CDD" id="cd18872">
    <property type="entry name" value="NUDIX_eIF-2B"/>
    <property type="match status" value="1"/>
</dbReference>
<evidence type="ECO:0000256" key="1">
    <source>
        <dbReference type="ARBA" id="ARBA00007251"/>
    </source>
</evidence>
<dbReference type="InterPro" id="IPR000086">
    <property type="entry name" value="NUDIX_hydrolase_dom"/>
</dbReference>
<dbReference type="GO" id="GO:0019509">
    <property type="term" value="P:L-methionine salvage from methylthioadenosine"/>
    <property type="evidence" value="ECO:0007669"/>
    <property type="project" value="TreeGrafter"/>
</dbReference>
<dbReference type="AlphaFoldDB" id="A0A370U0W5"/>
<dbReference type="Pfam" id="PF00293">
    <property type="entry name" value="NUDIX"/>
    <property type="match status" value="1"/>
</dbReference>
<organism evidence="4 5">
    <name type="scientific">Venustampulla echinocandica</name>
    <dbReference type="NCBI Taxonomy" id="2656787"/>
    <lineage>
        <taxon>Eukaryota</taxon>
        <taxon>Fungi</taxon>
        <taxon>Dikarya</taxon>
        <taxon>Ascomycota</taxon>
        <taxon>Pezizomycotina</taxon>
        <taxon>Leotiomycetes</taxon>
        <taxon>Helotiales</taxon>
        <taxon>Pleuroascaceae</taxon>
        <taxon>Venustampulla</taxon>
    </lineage>
</organism>
<evidence type="ECO:0000256" key="2">
    <source>
        <dbReference type="RuleBase" id="RU003814"/>
    </source>
</evidence>
<dbReference type="InterPro" id="IPR015797">
    <property type="entry name" value="NUDIX_hydrolase-like_dom_sf"/>
</dbReference>
<dbReference type="GO" id="GO:0046523">
    <property type="term" value="F:S-methyl-5-thioribose-1-phosphate isomerase activity"/>
    <property type="evidence" value="ECO:0007669"/>
    <property type="project" value="TreeGrafter"/>
</dbReference>
<dbReference type="STRING" id="2656787.A0A370U0W5"/>
<evidence type="ECO:0000313" key="4">
    <source>
        <dbReference type="EMBL" id="RDL41429.1"/>
    </source>
</evidence>
<dbReference type="InterPro" id="IPR042529">
    <property type="entry name" value="IF_2B-like_C"/>
</dbReference>
<keyword evidence="5" id="KW-1185">Reference proteome</keyword>
<protein>
    <submittedName>
        <fullName evidence="4">Nagb transferase-like protein</fullName>
    </submittedName>
</protein>
<sequence>MSSNLRQRSVVSSYICTHPLSSEGFKFALFKRSQDVSTYRGKWAVCSGSIDPKDKSPESAAKREILEETTLSDEDISLLRRGKPFRLTDEGLKTEWTIHPFAWELKTGAKSIKFDWEHTEYRFIKPEDLESYDHVPQLELGLGRVTVSTETERALAVLKDDHESGAQGLALKALDLLLEMVKGDELSQLKRSDEFWREVRWRAWHLAKNGRPSMGASIEAALFKALDASAKELSVNGAEGADKVPLSKLKSTVESAIESRITTMQHRLDSLAQKFVQFVEQDLKAEEGGNSKPSINIVTLSASGTITRSLSSLIRNSAKNGVDIKLLVLESRPKFEGVALINTLLSSFNQDSEIQPFLKVEIFSDASIASVIQDAQYLIFGGDKVLPNGSVSNKIGSLAAAALAKSLNPECKVVAVYETDKIVGSSFEADHHKVEFNDEEEVIGSWPRSGAAGIKNKRKEGWVVEIKNAYFEWVPEKLIDVHISEQGLLNKEDILKLGNQTGELEERLFEDL</sequence>
<feature type="domain" description="Nudix hydrolase" evidence="3">
    <location>
        <begin position="6"/>
        <end position="146"/>
    </location>
</feature>
<dbReference type="InterPro" id="IPR037171">
    <property type="entry name" value="NagB/RpiA_transferase-like"/>
</dbReference>
<dbReference type="OrthoDB" id="206213at2759"/>
<dbReference type="PANTHER" id="PTHR43475">
    <property type="entry name" value="METHYLTHIORIBOSE-1-PHOSPHATE ISOMERASE"/>
    <property type="match status" value="1"/>
</dbReference>
<dbReference type="SUPFAM" id="SSF100950">
    <property type="entry name" value="NagB/RpiA/CoA transferase-like"/>
    <property type="match status" value="1"/>
</dbReference>
<evidence type="ECO:0000259" key="3">
    <source>
        <dbReference type="PROSITE" id="PS51462"/>
    </source>
</evidence>
<dbReference type="Gene3D" id="3.90.79.10">
    <property type="entry name" value="Nucleoside Triphosphate Pyrophosphohydrolase"/>
    <property type="match status" value="1"/>
</dbReference>
<dbReference type="Proteomes" id="UP000254866">
    <property type="component" value="Unassembled WGS sequence"/>
</dbReference>
<dbReference type="Gene3D" id="3.40.50.10470">
    <property type="entry name" value="Translation initiation factor eif-2b, domain 2"/>
    <property type="match status" value="1"/>
</dbReference>
<comment type="caution">
    <text evidence="4">The sequence shown here is derived from an EMBL/GenBank/DDBJ whole genome shotgun (WGS) entry which is preliminary data.</text>
</comment>
<reference evidence="4 5" key="1">
    <citation type="journal article" date="2018" name="IMA Fungus">
        <title>IMA Genome-F 9: Draft genome sequence of Annulohypoxylon stygium, Aspergillus mulundensis, Berkeleyomyces basicola (syn. Thielaviopsis basicola), Ceratocystis smalleyi, two Cercospora beticola strains, Coleophoma cylindrospora, Fusarium fracticaudum, Phialophora cf. hyalina, and Morchella septimelata.</title>
        <authorList>
            <person name="Wingfield B.D."/>
            <person name="Bills G.F."/>
            <person name="Dong Y."/>
            <person name="Huang W."/>
            <person name="Nel W.J."/>
            <person name="Swalarsk-Parry B.S."/>
            <person name="Vaghefi N."/>
            <person name="Wilken P.M."/>
            <person name="An Z."/>
            <person name="de Beer Z.W."/>
            <person name="De Vos L."/>
            <person name="Chen L."/>
            <person name="Duong T.A."/>
            <person name="Gao Y."/>
            <person name="Hammerbacher A."/>
            <person name="Kikkert J.R."/>
            <person name="Li Y."/>
            <person name="Li H."/>
            <person name="Li K."/>
            <person name="Li Q."/>
            <person name="Liu X."/>
            <person name="Ma X."/>
            <person name="Naidoo K."/>
            <person name="Pethybridge S.J."/>
            <person name="Sun J."/>
            <person name="Steenkamp E.T."/>
            <person name="van der Nest M.A."/>
            <person name="van Wyk S."/>
            <person name="Wingfield M.J."/>
            <person name="Xiong C."/>
            <person name="Yue Q."/>
            <person name="Zhang X."/>
        </authorList>
    </citation>
    <scope>NUCLEOTIDE SEQUENCE [LARGE SCALE GENOMIC DNA]</scope>
    <source>
        <strain evidence="4 5">BP 5553</strain>
    </source>
</reference>
<dbReference type="InterPro" id="IPR000649">
    <property type="entry name" value="IF-2B-related"/>
</dbReference>
<dbReference type="RefSeq" id="XP_031874085.1">
    <property type="nucleotide sequence ID" value="XM_032010031.1"/>
</dbReference>
<dbReference type="Pfam" id="PF01008">
    <property type="entry name" value="IF-2B"/>
    <property type="match status" value="1"/>
</dbReference>
<accession>A0A370U0W5</accession>
<dbReference type="GeneID" id="43594257"/>
<dbReference type="PROSITE" id="PS51462">
    <property type="entry name" value="NUDIX"/>
    <property type="match status" value="1"/>
</dbReference>